<dbReference type="EMBL" id="JARKIF010000016">
    <property type="protein sequence ID" value="KAJ7620935.1"/>
    <property type="molecule type" value="Genomic_DNA"/>
</dbReference>
<keyword evidence="2" id="KW-1185">Reference proteome</keyword>
<organism evidence="1 2">
    <name type="scientific">Roridomyces roridus</name>
    <dbReference type="NCBI Taxonomy" id="1738132"/>
    <lineage>
        <taxon>Eukaryota</taxon>
        <taxon>Fungi</taxon>
        <taxon>Dikarya</taxon>
        <taxon>Basidiomycota</taxon>
        <taxon>Agaricomycotina</taxon>
        <taxon>Agaricomycetes</taxon>
        <taxon>Agaricomycetidae</taxon>
        <taxon>Agaricales</taxon>
        <taxon>Marasmiineae</taxon>
        <taxon>Mycenaceae</taxon>
        <taxon>Roridomyces</taxon>
    </lineage>
</organism>
<evidence type="ECO:0000313" key="2">
    <source>
        <dbReference type="Proteomes" id="UP001221142"/>
    </source>
</evidence>
<comment type="caution">
    <text evidence="1">The sequence shown here is derived from an EMBL/GenBank/DDBJ whole genome shotgun (WGS) entry which is preliminary data.</text>
</comment>
<accession>A0AAD7BGV9</accession>
<dbReference type="Proteomes" id="UP001221142">
    <property type="component" value="Unassembled WGS sequence"/>
</dbReference>
<dbReference type="SUPFAM" id="SSF56112">
    <property type="entry name" value="Protein kinase-like (PK-like)"/>
    <property type="match status" value="1"/>
</dbReference>
<gene>
    <name evidence="1" type="ORF">FB45DRAFT_131672</name>
</gene>
<name>A0AAD7BGV9_9AGAR</name>
<sequence>MDYDRADLTTMFLPVPPVPPASNTYRENRIFTLHEHPPPFDSAALAEQRENMLDAKGMILERKLHGRLSNCGNHFVAPLPGSTTLQIKLVEPLSTASRHKDPPFPEVWKVQCGEQTYVARIYDPLYVEDDEGFYDIFLFCARSLVNEYKAYELLKDVQGNLVPRYIGCFLSIIDTVPEDYPSIRWMHRTPLPPSVPIPEKRSVFVTLLQYIPGEDLRHSSEWSICAPHKAVIRRSACIAGREFLRRRIWHYDLAERNTILKAGSPSQEPFCDDVSCKLRWQTPTTLLRELHPSIPSPITIIDMEDTDIGKNCPPPNADGDYDLNEKGPRWLSKYWFS</sequence>
<dbReference type="AlphaFoldDB" id="A0AAD7BGV9"/>
<reference evidence="1" key="1">
    <citation type="submission" date="2023-03" db="EMBL/GenBank/DDBJ databases">
        <title>Massive genome expansion in bonnet fungi (Mycena s.s.) driven by repeated elements and novel gene families across ecological guilds.</title>
        <authorList>
            <consortium name="Lawrence Berkeley National Laboratory"/>
            <person name="Harder C.B."/>
            <person name="Miyauchi S."/>
            <person name="Viragh M."/>
            <person name="Kuo A."/>
            <person name="Thoen E."/>
            <person name="Andreopoulos B."/>
            <person name="Lu D."/>
            <person name="Skrede I."/>
            <person name="Drula E."/>
            <person name="Henrissat B."/>
            <person name="Morin E."/>
            <person name="Kohler A."/>
            <person name="Barry K."/>
            <person name="LaButti K."/>
            <person name="Morin E."/>
            <person name="Salamov A."/>
            <person name="Lipzen A."/>
            <person name="Mereny Z."/>
            <person name="Hegedus B."/>
            <person name="Baldrian P."/>
            <person name="Stursova M."/>
            <person name="Weitz H."/>
            <person name="Taylor A."/>
            <person name="Grigoriev I.V."/>
            <person name="Nagy L.G."/>
            <person name="Martin F."/>
            <person name="Kauserud H."/>
        </authorList>
    </citation>
    <scope>NUCLEOTIDE SEQUENCE</scope>
    <source>
        <strain evidence="1">9284</strain>
    </source>
</reference>
<dbReference type="InterPro" id="IPR011009">
    <property type="entry name" value="Kinase-like_dom_sf"/>
</dbReference>
<protein>
    <recommendedName>
        <fullName evidence="3">Protein kinase domain-containing protein</fullName>
    </recommendedName>
</protein>
<evidence type="ECO:0000313" key="1">
    <source>
        <dbReference type="EMBL" id="KAJ7620935.1"/>
    </source>
</evidence>
<proteinExistence type="predicted"/>
<evidence type="ECO:0008006" key="3">
    <source>
        <dbReference type="Google" id="ProtNLM"/>
    </source>
</evidence>